<feature type="transmembrane region" description="Helical" evidence="1">
    <location>
        <begin position="251"/>
        <end position="271"/>
    </location>
</feature>
<sequence length="456" mass="50003">MATNNKRFTDYFTDFAQKWVPDSYVIALVLTIVAFILAKIFTPAGSFDIVISWGKGFWTLLAFSMQMSLIVITGYALATTPICKKLISSACGKPNSATSVYVYAVVLASIGFYLNWGFGLVFAALISKNLAIQAGKKGIKIDYRYLCGAAWTPFYIWHMGLSGSAPLLVATADHFMVKEIGIIPISQTIFHPYNLILTAASVVAIIILFGFILPPRDETKMISIAEFNPELAKEEVVTAVGKKAIKTPSEWVTYTPWCSYIVGLMFLTYLYYHFFVIGMSLDINVLNFLFLTLIIWLYGSPAELLKAVKASTPAAWGVILQFPFYAGIFGIMKYTGLVDTISAWVIAFSTESSFPAIAAILTGFISYFIPSGGSKWVIEAPFLIPAGQALGIPDAQTVIAYMFGGDLVALIQPFFAVPFMAVCGLEFKDFVGYSFVAFIVLGILMVLGLTFIPFTI</sequence>
<evidence type="ECO:0000256" key="1">
    <source>
        <dbReference type="SAM" id="Phobius"/>
    </source>
</evidence>
<feature type="transmembrane region" description="Helical" evidence="1">
    <location>
        <begin position="277"/>
        <end position="298"/>
    </location>
</feature>
<keyword evidence="1" id="KW-0812">Transmembrane</keyword>
<dbReference type="Pfam" id="PF02667">
    <property type="entry name" value="SCFA_trans"/>
    <property type="match status" value="1"/>
</dbReference>
<dbReference type="AlphaFoldDB" id="A0A1H0ART4"/>
<gene>
    <name evidence="2" type="ORF">SAMN05660299_02582</name>
</gene>
<dbReference type="PANTHER" id="PTHR41983:SF2">
    <property type="entry name" value="SHORT-CHAIN FATTY ACID TRANSPORTER-RELATED"/>
    <property type="match status" value="1"/>
</dbReference>
<keyword evidence="1" id="KW-1133">Transmembrane helix</keyword>
<dbReference type="OrthoDB" id="9342495at2"/>
<name>A0A1H0ART4_9FIRM</name>
<feature type="transmembrane region" description="Helical" evidence="1">
    <location>
        <begin position="100"/>
        <end position="125"/>
    </location>
</feature>
<feature type="transmembrane region" description="Helical" evidence="1">
    <location>
        <begin position="344"/>
        <end position="369"/>
    </location>
</feature>
<feature type="transmembrane region" description="Helical" evidence="1">
    <location>
        <begin position="24"/>
        <end position="45"/>
    </location>
</feature>
<dbReference type="PANTHER" id="PTHR41983">
    <property type="entry name" value="SHORT-CHAIN FATTY ACID TRANSPORTER-RELATED"/>
    <property type="match status" value="1"/>
</dbReference>
<keyword evidence="1" id="KW-0472">Membrane</keyword>
<feature type="transmembrane region" description="Helical" evidence="1">
    <location>
        <begin position="145"/>
        <end position="169"/>
    </location>
</feature>
<feature type="transmembrane region" description="Helical" evidence="1">
    <location>
        <begin position="310"/>
        <end position="332"/>
    </location>
</feature>
<feature type="transmembrane region" description="Helical" evidence="1">
    <location>
        <begin position="430"/>
        <end position="454"/>
    </location>
</feature>
<feature type="transmembrane region" description="Helical" evidence="1">
    <location>
        <begin position="398"/>
        <end position="423"/>
    </location>
</feature>
<dbReference type="Proteomes" id="UP000199309">
    <property type="component" value="Unassembled WGS sequence"/>
</dbReference>
<evidence type="ECO:0000313" key="3">
    <source>
        <dbReference type="Proteomes" id="UP000199309"/>
    </source>
</evidence>
<protein>
    <submittedName>
        <fullName evidence="2">Short-chain fatty acids transporter</fullName>
    </submittedName>
</protein>
<proteinExistence type="predicted"/>
<dbReference type="RefSeq" id="WP_091652694.1">
    <property type="nucleotide sequence ID" value="NZ_FNHQ01000041.1"/>
</dbReference>
<dbReference type="InterPro" id="IPR006160">
    <property type="entry name" value="SCFA_transpt_AtoE"/>
</dbReference>
<dbReference type="EMBL" id="FNHQ01000041">
    <property type="protein sequence ID" value="SDN36044.1"/>
    <property type="molecule type" value="Genomic_DNA"/>
</dbReference>
<keyword evidence="3" id="KW-1185">Reference proteome</keyword>
<accession>A0A1H0ART4</accession>
<feature type="transmembrane region" description="Helical" evidence="1">
    <location>
        <begin position="189"/>
        <end position="213"/>
    </location>
</feature>
<evidence type="ECO:0000313" key="2">
    <source>
        <dbReference type="EMBL" id="SDN36044.1"/>
    </source>
</evidence>
<reference evidence="2 3" key="1">
    <citation type="submission" date="2016-10" db="EMBL/GenBank/DDBJ databases">
        <authorList>
            <person name="de Groot N.N."/>
        </authorList>
    </citation>
    <scope>NUCLEOTIDE SEQUENCE [LARGE SCALE GENOMIC DNA]</scope>
    <source>
        <strain evidence="2 3">DSM 16981</strain>
    </source>
</reference>
<feature type="transmembrane region" description="Helical" evidence="1">
    <location>
        <begin position="57"/>
        <end position="80"/>
    </location>
</feature>
<dbReference type="GO" id="GO:0005886">
    <property type="term" value="C:plasma membrane"/>
    <property type="evidence" value="ECO:0007669"/>
    <property type="project" value="TreeGrafter"/>
</dbReference>
<organism evidence="2 3">
    <name type="scientific">Megasphaera paucivorans</name>
    <dbReference type="NCBI Taxonomy" id="349095"/>
    <lineage>
        <taxon>Bacteria</taxon>
        <taxon>Bacillati</taxon>
        <taxon>Bacillota</taxon>
        <taxon>Negativicutes</taxon>
        <taxon>Veillonellales</taxon>
        <taxon>Veillonellaceae</taxon>
        <taxon>Megasphaera</taxon>
    </lineage>
</organism>